<organism evidence="5 6">
    <name type="scientific">Pedobacter frigoris</name>
    <dbReference type="NCBI Taxonomy" id="2571272"/>
    <lineage>
        <taxon>Bacteria</taxon>
        <taxon>Pseudomonadati</taxon>
        <taxon>Bacteroidota</taxon>
        <taxon>Sphingobacteriia</taxon>
        <taxon>Sphingobacteriales</taxon>
        <taxon>Sphingobacteriaceae</taxon>
        <taxon>Pedobacter</taxon>
    </lineage>
</organism>
<dbReference type="PANTHER" id="PTHR43280:SF34">
    <property type="entry name" value="ARAC-FAMILY TRANSCRIPTIONAL REGULATOR"/>
    <property type="match status" value="1"/>
</dbReference>
<protein>
    <submittedName>
        <fullName evidence="5">Helix-turn-helix domain-containing protein</fullName>
    </submittedName>
</protein>
<dbReference type="OrthoDB" id="9787988at2"/>
<proteinExistence type="predicted"/>
<dbReference type="GO" id="GO:0003700">
    <property type="term" value="F:DNA-binding transcription factor activity"/>
    <property type="evidence" value="ECO:0007669"/>
    <property type="project" value="InterPro"/>
</dbReference>
<evidence type="ECO:0000259" key="4">
    <source>
        <dbReference type="PROSITE" id="PS01124"/>
    </source>
</evidence>
<evidence type="ECO:0000256" key="2">
    <source>
        <dbReference type="ARBA" id="ARBA00023125"/>
    </source>
</evidence>
<dbReference type="InterPro" id="IPR014710">
    <property type="entry name" value="RmlC-like_jellyroll"/>
</dbReference>
<dbReference type="EMBL" id="SWBQ01000001">
    <property type="protein sequence ID" value="TKC08954.1"/>
    <property type="molecule type" value="Genomic_DNA"/>
</dbReference>
<dbReference type="Gene3D" id="2.60.120.10">
    <property type="entry name" value="Jelly Rolls"/>
    <property type="match status" value="1"/>
</dbReference>
<reference evidence="5 6" key="1">
    <citation type="submission" date="2019-04" db="EMBL/GenBank/DDBJ databases">
        <title>Pedobacter sp. RP-3-15 sp. nov., isolated from Arctic soil.</title>
        <authorList>
            <person name="Dahal R.H."/>
            <person name="Kim D.-U."/>
        </authorList>
    </citation>
    <scope>NUCLEOTIDE SEQUENCE [LARGE SCALE GENOMIC DNA]</scope>
    <source>
        <strain evidence="5 6">RP-3-15</strain>
    </source>
</reference>
<dbReference type="RefSeq" id="WP_136834372.1">
    <property type="nucleotide sequence ID" value="NZ_SWBQ01000001.1"/>
</dbReference>
<keyword evidence="6" id="KW-1185">Reference proteome</keyword>
<evidence type="ECO:0000313" key="6">
    <source>
        <dbReference type="Proteomes" id="UP000307244"/>
    </source>
</evidence>
<dbReference type="Pfam" id="PF07883">
    <property type="entry name" value="Cupin_2"/>
    <property type="match status" value="1"/>
</dbReference>
<name>A0A4U1CN90_9SPHI</name>
<dbReference type="Pfam" id="PF12833">
    <property type="entry name" value="HTH_18"/>
    <property type="match status" value="1"/>
</dbReference>
<dbReference type="InterPro" id="IPR037923">
    <property type="entry name" value="HTH-like"/>
</dbReference>
<dbReference type="GO" id="GO:0043565">
    <property type="term" value="F:sequence-specific DNA binding"/>
    <property type="evidence" value="ECO:0007669"/>
    <property type="project" value="InterPro"/>
</dbReference>
<keyword evidence="1" id="KW-0805">Transcription regulation</keyword>
<dbReference type="SUPFAM" id="SSF51215">
    <property type="entry name" value="Regulatory protein AraC"/>
    <property type="match status" value="1"/>
</dbReference>
<keyword evidence="3" id="KW-0804">Transcription</keyword>
<dbReference type="Gene3D" id="1.10.10.60">
    <property type="entry name" value="Homeodomain-like"/>
    <property type="match status" value="2"/>
</dbReference>
<gene>
    <name evidence="5" type="ORF">FA047_02340</name>
</gene>
<accession>A0A4U1CN90</accession>
<dbReference type="InterPro" id="IPR013096">
    <property type="entry name" value="Cupin_2"/>
</dbReference>
<evidence type="ECO:0000256" key="1">
    <source>
        <dbReference type="ARBA" id="ARBA00023015"/>
    </source>
</evidence>
<dbReference type="Proteomes" id="UP000307244">
    <property type="component" value="Unassembled WGS sequence"/>
</dbReference>
<keyword evidence="2" id="KW-0238">DNA-binding</keyword>
<dbReference type="InterPro" id="IPR009057">
    <property type="entry name" value="Homeodomain-like_sf"/>
</dbReference>
<comment type="caution">
    <text evidence="5">The sequence shown here is derived from an EMBL/GenBank/DDBJ whole genome shotgun (WGS) entry which is preliminary data.</text>
</comment>
<sequence length="295" mass="33539">MNVLQFTIPVPANKNIILQEERGPFFYPHLHRHTEMQLTWIEKGEGTLVVSNQMYPFSSGDIFCIGANQPHVFKSSPGYFKEPFEQDIKALTIFFNPSGDLKGLFGLTELSVIQTLFSKYSTGFGIPESAKKEVVSRLKLLFKSEGAPLLVGFIELMIHITQIKNLKLLSANGDLGLVSENEGVKISQIYHYIMTNYNKEITLEEISKKANMTPPAFCRYFKKRTLRTFISFLNEVRVNEACQQLVKEGSESSKSLIAYNCGFNNVTHFNRVFRAMMGKSPSEYLNNYLSATYIH</sequence>
<dbReference type="InterPro" id="IPR018060">
    <property type="entry name" value="HTH_AraC"/>
</dbReference>
<dbReference type="AlphaFoldDB" id="A0A4U1CN90"/>
<dbReference type="PROSITE" id="PS01124">
    <property type="entry name" value="HTH_ARAC_FAMILY_2"/>
    <property type="match status" value="1"/>
</dbReference>
<feature type="domain" description="HTH araC/xylS-type" evidence="4">
    <location>
        <begin position="187"/>
        <end position="287"/>
    </location>
</feature>
<evidence type="ECO:0000256" key="3">
    <source>
        <dbReference type="ARBA" id="ARBA00023163"/>
    </source>
</evidence>
<dbReference type="PANTHER" id="PTHR43280">
    <property type="entry name" value="ARAC-FAMILY TRANSCRIPTIONAL REGULATOR"/>
    <property type="match status" value="1"/>
</dbReference>
<dbReference type="SUPFAM" id="SSF46689">
    <property type="entry name" value="Homeodomain-like"/>
    <property type="match status" value="2"/>
</dbReference>
<evidence type="ECO:0000313" key="5">
    <source>
        <dbReference type="EMBL" id="TKC08954.1"/>
    </source>
</evidence>
<dbReference type="SMART" id="SM00342">
    <property type="entry name" value="HTH_ARAC"/>
    <property type="match status" value="1"/>
</dbReference>